<dbReference type="AlphaFoldDB" id="A0A8K0JVG4"/>
<dbReference type="Pfam" id="PF00732">
    <property type="entry name" value="GMC_oxred_N"/>
    <property type="match status" value="1"/>
</dbReference>
<dbReference type="PANTHER" id="PTHR11552:SF154">
    <property type="entry name" value="FI04917P"/>
    <property type="match status" value="1"/>
</dbReference>
<accession>A0A8K0JVG4</accession>
<dbReference type="Gene3D" id="3.50.50.60">
    <property type="entry name" value="FAD/NAD(P)-binding domain"/>
    <property type="match status" value="1"/>
</dbReference>
<keyword evidence="7" id="KW-1185">Reference proteome</keyword>
<dbReference type="PIRSF" id="PIRSF000137">
    <property type="entry name" value="Alcohol_oxidase"/>
    <property type="match status" value="1"/>
</dbReference>
<dbReference type="InterPro" id="IPR000172">
    <property type="entry name" value="GMC_OxRdtase_N"/>
</dbReference>
<feature type="binding site" evidence="2">
    <location>
        <position position="143"/>
    </location>
    <ligand>
        <name>FAD</name>
        <dbReference type="ChEBI" id="CHEBI:57692"/>
    </ligand>
</feature>
<gene>
    <name evidence="6" type="ORF">J437_LFUL002605</name>
</gene>
<evidence type="ECO:0000256" key="1">
    <source>
        <dbReference type="ARBA" id="ARBA00010790"/>
    </source>
</evidence>
<reference evidence="6" key="1">
    <citation type="submission" date="2013-04" db="EMBL/GenBank/DDBJ databases">
        <authorList>
            <person name="Qu J."/>
            <person name="Murali S.C."/>
            <person name="Bandaranaike D."/>
            <person name="Bellair M."/>
            <person name="Blankenburg K."/>
            <person name="Chao H."/>
            <person name="Dinh H."/>
            <person name="Doddapaneni H."/>
            <person name="Downs B."/>
            <person name="Dugan-Rocha S."/>
            <person name="Elkadiri S."/>
            <person name="Gnanaolivu R.D."/>
            <person name="Hernandez B."/>
            <person name="Javaid M."/>
            <person name="Jayaseelan J.C."/>
            <person name="Lee S."/>
            <person name="Li M."/>
            <person name="Ming W."/>
            <person name="Munidasa M."/>
            <person name="Muniz J."/>
            <person name="Nguyen L."/>
            <person name="Ongeri F."/>
            <person name="Osuji N."/>
            <person name="Pu L.-L."/>
            <person name="Puazo M."/>
            <person name="Qu C."/>
            <person name="Quiroz J."/>
            <person name="Raj R."/>
            <person name="Weissenberger G."/>
            <person name="Xin Y."/>
            <person name="Zou X."/>
            <person name="Han Y."/>
            <person name="Richards S."/>
            <person name="Worley K."/>
            <person name="Muzny D."/>
            <person name="Gibbs R."/>
        </authorList>
    </citation>
    <scope>NUCLEOTIDE SEQUENCE</scope>
    <source>
        <strain evidence="6">Sampled in the wild</strain>
    </source>
</reference>
<dbReference type="GO" id="GO:0050660">
    <property type="term" value="F:flavin adenine dinucleotide binding"/>
    <property type="evidence" value="ECO:0007669"/>
    <property type="project" value="InterPro"/>
</dbReference>
<dbReference type="Proteomes" id="UP000792457">
    <property type="component" value="Unassembled WGS sequence"/>
</dbReference>
<dbReference type="InterPro" id="IPR036188">
    <property type="entry name" value="FAD/NAD-bd_sf"/>
</dbReference>
<dbReference type="Gene3D" id="3.30.560.10">
    <property type="entry name" value="Glucose Oxidase, domain 3"/>
    <property type="match status" value="1"/>
</dbReference>
<organism evidence="6 7">
    <name type="scientific">Ladona fulva</name>
    <name type="common">Scarce chaser dragonfly</name>
    <name type="synonym">Libellula fulva</name>
    <dbReference type="NCBI Taxonomy" id="123851"/>
    <lineage>
        <taxon>Eukaryota</taxon>
        <taxon>Metazoa</taxon>
        <taxon>Ecdysozoa</taxon>
        <taxon>Arthropoda</taxon>
        <taxon>Hexapoda</taxon>
        <taxon>Insecta</taxon>
        <taxon>Pterygota</taxon>
        <taxon>Palaeoptera</taxon>
        <taxon>Odonata</taxon>
        <taxon>Epiprocta</taxon>
        <taxon>Anisoptera</taxon>
        <taxon>Libelluloidea</taxon>
        <taxon>Libellulidae</taxon>
        <taxon>Ladona</taxon>
    </lineage>
</organism>
<dbReference type="OrthoDB" id="269227at2759"/>
<comment type="cofactor">
    <cofactor evidence="2">
        <name>FAD</name>
        <dbReference type="ChEBI" id="CHEBI:57692"/>
    </cofactor>
</comment>
<proteinExistence type="inferred from homology"/>
<reference evidence="6" key="2">
    <citation type="submission" date="2017-10" db="EMBL/GenBank/DDBJ databases">
        <title>Ladona fulva Genome sequencing and assembly.</title>
        <authorList>
            <person name="Murali S."/>
            <person name="Richards S."/>
            <person name="Bandaranaike D."/>
            <person name="Bellair M."/>
            <person name="Blankenburg K."/>
            <person name="Chao H."/>
            <person name="Dinh H."/>
            <person name="Doddapaneni H."/>
            <person name="Dugan-Rocha S."/>
            <person name="Elkadiri S."/>
            <person name="Gnanaolivu R."/>
            <person name="Hernandez B."/>
            <person name="Skinner E."/>
            <person name="Javaid M."/>
            <person name="Lee S."/>
            <person name="Li M."/>
            <person name="Ming W."/>
            <person name="Munidasa M."/>
            <person name="Muniz J."/>
            <person name="Nguyen L."/>
            <person name="Hughes D."/>
            <person name="Osuji N."/>
            <person name="Pu L.-L."/>
            <person name="Puazo M."/>
            <person name="Qu C."/>
            <person name="Quiroz J."/>
            <person name="Raj R."/>
            <person name="Weissenberger G."/>
            <person name="Xin Y."/>
            <person name="Zou X."/>
            <person name="Han Y."/>
            <person name="Worley K."/>
            <person name="Muzny D."/>
            <person name="Gibbs R."/>
        </authorList>
    </citation>
    <scope>NUCLEOTIDE SEQUENCE</scope>
    <source>
        <strain evidence="6">Sampled in the wild</strain>
    </source>
</reference>
<evidence type="ECO:0000256" key="3">
    <source>
        <dbReference type="RuleBase" id="RU003968"/>
    </source>
</evidence>
<evidence type="ECO:0000256" key="2">
    <source>
        <dbReference type="PIRSR" id="PIRSR000137-2"/>
    </source>
</evidence>
<dbReference type="PROSITE" id="PS00623">
    <property type="entry name" value="GMC_OXRED_1"/>
    <property type="match status" value="1"/>
</dbReference>
<protein>
    <recommendedName>
        <fullName evidence="4 5">Glucose-methanol-choline oxidoreductase N-terminal domain-containing protein</fullName>
    </recommendedName>
</protein>
<evidence type="ECO:0000313" key="7">
    <source>
        <dbReference type="Proteomes" id="UP000792457"/>
    </source>
</evidence>
<evidence type="ECO:0000259" key="5">
    <source>
        <dbReference type="PROSITE" id="PS00624"/>
    </source>
</evidence>
<feature type="domain" description="Glucose-methanol-choline oxidoreductase N-terminal" evidence="4">
    <location>
        <begin position="141"/>
        <end position="164"/>
    </location>
</feature>
<dbReference type="InterPro" id="IPR012132">
    <property type="entry name" value="GMC_OxRdtase"/>
</dbReference>
<feature type="domain" description="Glucose-methanol-choline oxidoreductase N-terminal" evidence="5">
    <location>
        <begin position="322"/>
        <end position="336"/>
    </location>
</feature>
<comment type="similarity">
    <text evidence="1 3">Belongs to the GMC oxidoreductase family.</text>
</comment>
<name>A0A8K0JVG4_LADFU</name>
<dbReference type="InterPro" id="IPR007867">
    <property type="entry name" value="GMC_OxRtase_C"/>
</dbReference>
<dbReference type="GO" id="GO:0016614">
    <property type="term" value="F:oxidoreductase activity, acting on CH-OH group of donors"/>
    <property type="evidence" value="ECO:0007669"/>
    <property type="project" value="InterPro"/>
</dbReference>
<dbReference type="EMBL" id="KZ308138">
    <property type="protein sequence ID" value="KAG8222612.1"/>
    <property type="molecule type" value="Genomic_DNA"/>
</dbReference>
<dbReference type="SUPFAM" id="SSF51905">
    <property type="entry name" value="FAD/NAD(P)-binding domain"/>
    <property type="match status" value="1"/>
</dbReference>
<keyword evidence="3" id="KW-0285">Flavoprotein</keyword>
<dbReference type="SUPFAM" id="SSF54373">
    <property type="entry name" value="FAD-linked reductases, C-terminal domain"/>
    <property type="match status" value="1"/>
</dbReference>
<sequence length="691" mass="76555">MEWMPPPIPEMCYNGLRSTACENSALMFLALIVNLFSSPAPYRNKHHGKTYPPHQEEPNHQYDFIVVGAGSAGCVVANRLSEISHWSVLLIEAGGEEPAVVEVPALSPLLMASSIDWRYRTEPEHTNCRARPGGSCPTARGKVLGGSSSINWLIYTRGNRRDYDHWEAMGNVGWNYEEVLKYFKKSEDNRDKDVFDPYYHGRGGYLTVERYPYQDVNVDIMLQAWREMGLRDTDVNAAQQLGITLLQATLRDGERQSTNQAFLGPVRDRPNLHVLTNARVTRVLINTATKQTEGIEFVRKHGDSYGPTERIFATKEVVLSAGSLNSPHLLMLSGVGPEKHLREVGIGKIVKNLPVGYNLHDHATTDGVVLVLDKTITETDDNQKTSDVYDYIRTKNGPLASTGILQAGVFARTPLADSLGLEDGVPDLQFTFDGMTVQNILNEPVNVSEAASNPLAYYDSITVRPILLGPKSRGRVYLASPDPLDLPRIRPGFFNEEIDLQVMVAGMQMGAALVQTKAMRHAGVTLLEQPLPGCEHLFFGTNEYFACVATSYTTTIYHPVGTCKMGPYWDKQAVVDPRLKVYGIQGLRVIDASIMPKIVRGNTNAPVIMIGEKGSDMIKEDWKEEGGFHEGSFGGAESFGNTEYENIESYHPPSGRANFLGFPPLENIRTGGGGHWYKDFSRTSPPTSWIS</sequence>
<evidence type="ECO:0000313" key="6">
    <source>
        <dbReference type="EMBL" id="KAG8222612.1"/>
    </source>
</evidence>
<dbReference type="Pfam" id="PF05199">
    <property type="entry name" value="GMC_oxred_C"/>
    <property type="match status" value="1"/>
</dbReference>
<dbReference type="PROSITE" id="PS00624">
    <property type="entry name" value="GMC_OXRED_2"/>
    <property type="match status" value="1"/>
</dbReference>
<comment type="caution">
    <text evidence="6">The sequence shown here is derived from an EMBL/GenBank/DDBJ whole genome shotgun (WGS) entry which is preliminary data.</text>
</comment>
<dbReference type="PANTHER" id="PTHR11552">
    <property type="entry name" value="GLUCOSE-METHANOL-CHOLINE GMC OXIDOREDUCTASE"/>
    <property type="match status" value="1"/>
</dbReference>
<evidence type="ECO:0000259" key="4">
    <source>
        <dbReference type="PROSITE" id="PS00623"/>
    </source>
</evidence>
<keyword evidence="2 3" id="KW-0274">FAD</keyword>
<feature type="binding site" evidence="2">
    <location>
        <position position="280"/>
    </location>
    <ligand>
        <name>FAD</name>
        <dbReference type="ChEBI" id="CHEBI:57692"/>
    </ligand>
</feature>